<dbReference type="STRING" id="192904.SAMN04488514_10329"/>
<evidence type="ECO:0000313" key="2">
    <source>
        <dbReference type="EMBL" id="SDL81438.1"/>
    </source>
</evidence>
<dbReference type="PROSITE" id="PS51464">
    <property type="entry name" value="SIS"/>
    <property type="match status" value="1"/>
</dbReference>
<dbReference type="EMBL" id="FNGV01000003">
    <property type="protein sequence ID" value="SDL81438.1"/>
    <property type="molecule type" value="Genomic_DNA"/>
</dbReference>
<dbReference type="Pfam" id="PF13580">
    <property type="entry name" value="SIS_2"/>
    <property type="match status" value="2"/>
</dbReference>
<protein>
    <submittedName>
        <fullName evidence="2">D-sedoheptulose 7-phosphate isomerase</fullName>
    </submittedName>
</protein>
<organism evidence="2 3">
    <name type="scientific">Kriegella aquimaris</name>
    <dbReference type="NCBI Taxonomy" id="192904"/>
    <lineage>
        <taxon>Bacteria</taxon>
        <taxon>Pseudomonadati</taxon>
        <taxon>Bacteroidota</taxon>
        <taxon>Flavobacteriia</taxon>
        <taxon>Flavobacteriales</taxon>
        <taxon>Flavobacteriaceae</taxon>
        <taxon>Kriegella</taxon>
    </lineage>
</organism>
<dbReference type="Gene3D" id="3.40.50.10490">
    <property type="entry name" value="Glucose-6-phosphate isomerase like protein, domain 1"/>
    <property type="match status" value="1"/>
</dbReference>
<gene>
    <name evidence="2" type="ORF">SAMN04488514_10329</name>
</gene>
<evidence type="ECO:0000259" key="1">
    <source>
        <dbReference type="PROSITE" id="PS51464"/>
    </source>
</evidence>
<name>A0A1G9N4M9_9FLAO</name>
<dbReference type="GO" id="GO:0016853">
    <property type="term" value="F:isomerase activity"/>
    <property type="evidence" value="ECO:0007669"/>
    <property type="project" value="UniProtKB-KW"/>
</dbReference>
<dbReference type="CDD" id="cd05006">
    <property type="entry name" value="SIS_GmhA"/>
    <property type="match status" value="1"/>
</dbReference>
<dbReference type="PANTHER" id="PTHR30390:SF6">
    <property type="entry name" value="DNAA INITIATOR-ASSOCIATING PROTEIN DIAA"/>
    <property type="match status" value="1"/>
</dbReference>
<evidence type="ECO:0000313" key="3">
    <source>
        <dbReference type="Proteomes" id="UP000199440"/>
    </source>
</evidence>
<proteinExistence type="predicted"/>
<dbReference type="InterPro" id="IPR050099">
    <property type="entry name" value="SIS_GmhA/DiaA_subfam"/>
</dbReference>
<dbReference type="SUPFAM" id="SSF53697">
    <property type="entry name" value="SIS domain"/>
    <property type="match status" value="1"/>
</dbReference>
<accession>A0A1G9N4M9</accession>
<reference evidence="2 3" key="1">
    <citation type="submission" date="2016-10" db="EMBL/GenBank/DDBJ databases">
        <authorList>
            <person name="de Groot N.N."/>
        </authorList>
    </citation>
    <scope>NUCLEOTIDE SEQUENCE [LARGE SCALE GENOMIC DNA]</scope>
    <source>
        <strain evidence="2 3">DSM 19886</strain>
    </source>
</reference>
<sequence>MVKDEKVNMNLEDIVQNLIQRYPPLETCKESVRNAGEVLVECYQNEGKLLVCGNGGSASDSDHIVGELMKSFSKKRPVTAEFEKNLLESSGERGAILASKLERGLAAISLNAHGGLISAISNDIGGDFIFAQQVLGYGRKNDVLLAISTSGNSVNVLDACITAKALGIKVIGLLGESGGKIKSLCDVAICVPATSTAAVQEYHLPIYHALCIMVEETFF</sequence>
<dbReference type="Proteomes" id="UP000199440">
    <property type="component" value="Unassembled WGS sequence"/>
</dbReference>
<dbReference type="AlphaFoldDB" id="A0A1G9N4M9"/>
<feature type="domain" description="SIS" evidence="1">
    <location>
        <begin position="39"/>
        <end position="219"/>
    </location>
</feature>
<keyword evidence="3" id="KW-1185">Reference proteome</keyword>
<dbReference type="PANTHER" id="PTHR30390">
    <property type="entry name" value="SEDOHEPTULOSE 7-PHOSPHATE ISOMERASE / DNAA INITIATOR-ASSOCIATING FACTOR FOR REPLICATION INITIATION"/>
    <property type="match status" value="1"/>
</dbReference>
<dbReference type="GO" id="GO:0097367">
    <property type="term" value="F:carbohydrate derivative binding"/>
    <property type="evidence" value="ECO:0007669"/>
    <property type="project" value="InterPro"/>
</dbReference>
<dbReference type="InterPro" id="IPR001347">
    <property type="entry name" value="SIS_dom"/>
</dbReference>
<dbReference type="InterPro" id="IPR046348">
    <property type="entry name" value="SIS_dom_sf"/>
</dbReference>
<dbReference type="InterPro" id="IPR035461">
    <property type="entry name" value="GmhA/DiaA"/>
</dbReference>
<dbReference type="GO" id="GO:1901135">
    <property type="term" value="P:carbohydrate derivative metabolic process"/>
    <property type="evidence" value="ECO:0007669"/>
    <property type="project" value="InterPro"/>
</dbReference>
<keyword evidence="2" id="KW-0413">Isomerase</keyword>